<sequence length="112" mass="12223">MKRIHYAGTSFVTGDVIARALIGYARALSDTATSDVVEVPIIRPDGSPGRVELLMVPTGGMLFETEPTLLRELLDDALVEDLRWRAARLVASEWKVPAEGEVSLYSDVHSIA</sequence>
<dbReference type="EMBL" id="RCWJ01000003">
    <property type="protein sequence ID" value="RLQ82653.1"/>
    <property type="molecule type" value="Genomic_DNA"/>
</dbReference>
<organism evidence="1 2">
    <name type="scientific">Mycetocola zhadangensis</name>
    <dbReference type="NCBI Taxonomy" id="1164595"/>
    <lineage>
        <taxon>Bacteria</taxon>
        <taxon>Bacillati</taxon>
        <taxon>Actinomycetota</taxon>
        <taxon>Actinomycetes</taxon>
        <taxon>Micrococcales</taxon>
        <taxon>Microbacteriaceae</taxon>
        <taxon>Mycetocola</taxon>
    </lineage>
</organism>
<accession>A0A3L7IWT0</accession>
<evidence type="ECO:0000313" key="2">
    <source>
        <dbReference type="Proteomes" id="UP000282460"/>
    </source>
</evidence>
<dbReference type="AlphaFoldDB" id="A0A3L7IWT0"/>
<comment type="caution">
    <text evidence="1">The sequence shown here is derived from an EMBL/GenBank/DDBJ whole genome shotgun (WGS) entry which is preliminary data.</text>
</comment>
<dbReference type="Proteomes" id="UP000282460">
    <property type="component" value="Unassembled WGS sequence"/>
</dbReference>
<protein>
    <submittedName>
        <fullName evidence="1">Uncharacterized protein</fullName>
    </submittedName>
</protein>
<gene>
    <name evidence="1" type="ORF">D9V28_11905</name>
</gene>
<keyword evidence="2" id="KW-1185">Reference proteome</keyword>
<reference evidence="1 2" key="1">
    <citation type="submission" date="2018-10" db="EMBL/GenBank/DDBJ databases">
        <authorList>
            <person name="Li J."/>
        </authorList>
    </citation>
    <scope>NUCLEOTIDE SEQUENCE [LARGE SCALE GENOMIC DNA]</scope>
    <source>
        <strain evidence="1 2">ZD1-4</strain>
    </source>
</reference>
<dbReference type="OrthoDB" id="5119511at2"/>
<evidence type="ECO:0000313" key="1">
    <source>
        <dbReference type="EMBL" id="RLQ82653.1"/>
    </source>
</evidence>
<dbReference type="RefSeq" id="WP_121659955.1">
    <property type="nucleotide sequence ID" value="NZ_BMEK01000003.1"/>
</dbReference>
<proteinExistence type="predicted"/>
<name>A0A3L7IWT0_9MICO</name>